<keyword evidence="1" id="KW-0805">Transcription regulation</keyword>
<dbReference type="EMBL" id="CP042436">
    <property type="protein sequence ID" value="QEC61467.1"/>
    <property type="molecule type" value="Genomic_DNA"/>
</dbReference>
<evidence type="ECO:0000313" key="6">
    <source>
        <dbReference type="Proteomes" id="UP000321479"/>
    </source>
</evidence>
<dbReference type="KEGG" id="mgin:FRZ54_02325"/>
<reference evidence="5 6" key="1">
    <citation type="journal article" date="2017" name="Curr. Microbiol.">
        <title>Mucilaginibacter ginsenosidivorans sp. nov., Isolated from Soil of Ginseng Field.</title>
        <authorList>
            <person name="Kim M.M."/>
            <person name="Siddiqi M.Z."/>
            <person name="Im W.T."/>
        </authorList>
    </citation>
    <scope>NUCLEOTIDE SEQUENCE [LARGE SCALE GENOMIC DNA]</scope>
    <source>
        <strain evidence="5 6">Gsoil 3017</strain>
    </source>
</reference>
<evidence type="ECO:0000256" key="2">
    <source>
        <dbReference type="ARBA" id="ARBA00023125"/>
    </source>
</evidence>
<dbReference type="SUPFAM" id="SSF46689">
    <property type="entry name" value="Homeodomain-like"/>
    <property type="match status" value="2"/>
</dbReference>
<proteinExistence type="predicted"/>
<keyword evidence="2" id="KW-0238">DNA-binding</keyword>
<accession>A0A5B8UQU7</accession>
<dbReference type="Gene3D" id="1.10.10.60">
    <property type="entry name" value="Homeodomain-like"/>
    <property type="match status" value="2"/>
</dbReference>
<dbReference type="InterPro" id="IPR054015">
    <property type="entry name" value="ExsA-like_N"/>
</dbReference>
<dbReference type="AlphaFoldDB" id="A0A5B8UQU7"/>
<keyword evidence="3" id="KW-0804">Transcription</keyword>
<dbReference type="SMART" id="SM00342">
    <property type="entry name" value="HTH_ARAC"/>
    <property type="match status" value="1"/>
</dbReference>
<organism evidence="5 6">
    <name type="scientific">Mucilaginibacter ginsenosidivorans</name>
    <dbReference type="NCBI Taxonomy" id="398053"/>
    <lineage>
        <taxon>Bacteria</taxon>
        <taxon>Pseudomonadati</taxon>
        <taxon>Bacteroidota</taxon>
        <taxon>Sphingobacteriia</taxon>
        <taxon>Sphingobacteriales</taxon>
        <taxon>Sphingobacteriaceae</taxon>
        <taxon>Mucilaginibacter</taxon>
    </lineage>
</organism>
<dbReference type="PANTHER" id="PTHR43280:SF2">
    <property type="entry name" value="HTH-TYPE TRANSCRIPTIONAL REGULATOR EXSA"/>
    <property type="match status" value="1"/>
</dbReference>
<protein>
    <submittedName>
        <fullName evidence="5">Helix-turn-helix transcriptional regulator</fullName>
    </submittedName>
</protein>
<dbReference type="InterPro" id="IPR009057">
    <property type="entry name" value="Homeodomain-like_sf"/>
</dbReference>
<dbReference type="RefSeq" id="WP_147030044.1">
    <property type="nucleotide sequence ID" value="NZ_CP042436.1"/>
</dbReference>
<dbReference type="InterPro" id="IPR018060">
    <property type="entry name" value="HTH_AraC"/>
</dbReference>
<dbReference type="Proteomes" id="UP000321479">
    <property type="component" value="Chromosome"/>
</dbReference>
<evidence type="ECO:0000256" key="1">
    <source>
        <dbReference type="ARBA" id="ARBA00023015"/>
    </source>
</evidence>
<gene>
    <name evidence="5" type="ORF">FRZ54_02325</name>
</gene>
<sequence length="284" mass="32365">MVLAHQKFDFNGKCLIEKVVIQAPFRFAANFQDEACFIYFAEGKTTINSASEQTTITQRESVLLKCGSYFADLLKYSDADRFEILVFHLYPDILRSIYNDEIPAFLKTSLKNTFIQKVATDMMVQKFVESLYFYLDHPSLVSNDLLELKIKELILLLVQSKNAASIVSLFAELFTPRILSIKEIIGAHLFSDLTISDLADLSNLSLSTFNRTFKTMFGDTPANYIKTKRLERAHELLSISSLTVSEIAFQTCFPTLAHFSRSFKERYQCSPSAYRLSIAPDAFK</sequence>
<dbReference type="Pfam" id="PF12833">
    <property type="entry name" value="HTH_18"/>
    <property type="match status" value="1"/>
</dbReference>
<evidence type="ECO:0000313" key="5">
    <source>
        <dbReference type="EMBL" id="QEC61467.1"/>
    </source>
</evidence>
<name>A0A5B8UQU7_9SPHI</name>
<dbReference type="Pfam" id="PF22200">
    <property type="entry name" value="ExsA_N"/>
    <property type="match status" value="1"/>
</dbReference>
<dbReference type="GO" id="GO:0043565">
    <property type="term" value="F:sequence-specific DNA binding"/>
    <property type="evidence" value="ECO:0007669"/>
    <property type="project" value="InterPro"/>
</dbReference>
<feature type="domain" description="HTH araC/xylS-type" evidence="4">
    <location>
        <begin position="179"/>
        <end position="277"/>
    </location>
</feature>
<dbReference type="PANTHER" id="PTHR43280">
    <property type="entry name" value="ARAC-FAMILY TRANSCRIPTIONAL REGULATOR"/>
    <property type="match status" value="1"/>
</dbReference>
<dbReference type="PROSITE" id="PS01124">
    <property type="entry name" value="HTH_ARAC_FAMILY_2"/>
    <property type="match status" value="1"/>
</dbReference>
<evidence type="ECO:0000256" key="3">
    <source>
        <dbReference type="ARBA" id="ARBA00023163"/>
    </source>
</evidence>
<dbReference type="OrthoDB" id="9816011at2"/>
<evidence type="ECO:0000259" key="4">
    <source>
        <dbReference type="PROSITE" id="PS01124"/>
    </source>
</evidence>
<keyword evidence="6" id="KW-1185">Reference proteome</keyword>
<dbReference type="GO" id="GO:0003700">
    <property type="term" value="F:DNA-binding transcription factor activity"/>
    <property type="evidence" value="ECO:0007669"/>
    <property type="project" value="InterPro"/>
</dbReference>